<gene>
    <name evidence="2" type="ORF">Celaphus_00016204</name>
</gene>
<evidence type="ECO:0000256" key="1">
    <source>
        <dbReference type="SAM" id="MobiDB-lite"/>
    </source>
</evidence>
<protein>
    <submittedName>
        <fullName evidence="2">FAM84B</fullName>
    </submittedName>
</protein>
<evidence type="ECO:0000313" key="2">
    <source>
        <dbReference type="EMBL" id="OWK04228.1"/>
    </source>
</evidence>
<feature type="region of interest" description="Disordered" evidence="1">
    <location>
        <begin position="1"/>
        <end position="53"/>
    </location>
</feature>
<proteinExistence type="predicted"/>
<accession>A0A212CDZ4</accession>
<keyword evidence="3" id="KW-1185">Reference proteome</keyword>
<reference evidence="2 3" key="1">
    <citation type="journal article" date="2018" name="Mol. Genet. Genomics">
        <title>The red deer Cervus elaphus genome CerEla1.0: sequencing, annotating, genes, and chromosomes.</title>
        <authorList>
            <person name="Bana N.A."/>
            <person name="Nyiri A."/>
            <person name="Nagy J."/>
            <person name="Frank K."/>
            <person name="Nagy T."/>
            <person name="Steger V."/>
            <person name="Schiller M."/>
            <person name="Lakatos P."/>
            <person name="Sugar L."/>
            <person name="Horn P."/>
            <person name="Barta E."/>
            <person name="Orosz L."/>
        </authorList>
    </citation>
    <scope>NUCLEOTIDE SEQUENCE [LARGE SCALE GENOMIC DNA]</scope>
    <source>
        <strain evidence="2">Hungarian</strain>
    </source>
</reference>
<organism evidence="2 3">
    <name type="scientific">Cervus elaphus hippelaphus</name>
    <name type="common">European red deer</name>
    <dbReference type="NCBI Taxonomy" id="46360"/>
    <lineage>
        <taxon>Eukaryota</taxon>
        <taxon>Metazoa</taxon>
        <taxon>Chordata</taxon>
        <taxon>Craniata</taxon>
        <taxon>Vertebrata</taxon>
        <taxon>Euteleostomi</taxon>
        <taxon>Mammalia</taxon>
        <taxon>Eutheria</taxon>
        <taxon>Laurasiatheria</taxon>
        <taxon>Artiodactyla</taxon>
        <taxon>Ruminantia</taxon>
        <taxon>Pecora</taxon>
        <taxon>Cervidae</taxon>
        <taxon>Cervinae</taxon>
        <taxon>Cervus</taxon>
    </lineage>
</organism>
<comment type="caution">
    <text evidence="2">The sequence shown here is derived from an EMBL/GenBank/DDBJ whole genome shotgun (WGS) entry which is preliminary data.</text>
</comment>
<name>A0A212CDZ4_CEREH</name>
<dbReference type="AlphaFoldDB" id="A0A212CDZ4"/>
<dbReference type="EMBL" id="MKHE01000021">
    <property type="protein sequence ID" value="OWK04228.1"/>
    <property type="molecule type" value="Genomic_DNA"/>
</dbReference>
<sequence>MEKRRNDQIGRTAVLQELATHLHPEPDEGDSDAARTTPPPGRLPAPGREEGDREALQWKVNVVRHRDSNDSLLQLCEKSQLEGRTIKSTSTVAILPLRKRFLITGLENELEELRDLPMRLSHVFLQSNRDVKYVHNAFGTVILLEVLLGLS</sequence>
<dbReference type="Proteomes" id="UP000242450">
    <property type="component" value="Chromosome 21"/>
</dbReference>
<evidence type="ECO:0000313" key="3">
    <source>
        <dbReference type="Proteomes" id="UP000242450"/>
    </source>
</evidence>